<accession>A0ABT5ATL1</accession>
<protein>
    <submittedName>
        <fullName evidence="1">Uncharacterized protein</fullName>
    </submittedName>
</protein>
<evidence type="ECO:0000313" key="1">
    <source>
        <dbReference type="EMBL" id="MDB9540043.1"/>
    </source>
</evidence>
<dbReference type="Proteomes" id="UP001212499">
    <property type="component" value="Unassembled WGS sequence"/>
</dbReference>
<proteinExistence type="predicted"/>
<organism evidence="1 2">
    <name type="scientific">Anabaenopsis arnoldii</name>
    <dbReference type="NCBI Taxonomy" id="2152938"/>
    <lineage>
        <taxon>Bacteria</taxon>
        <taxon>Bacillati</taxon>
        <taxon>Cyanobacteriota</taxon>
        <taxon>Cyanophyceae</taxon>
        <taxon>Nostocales</taxon>
        <taxon>Nodulariaceae</taxon>
        <taxon>Anabaenopsis</taxon>
    </lineage>
</organism>
<gene>
    <name evidence="1" type="ORF">PN457_10285</name>
</gene>
<reference evidence="1 2" key="1">
    <citation type="submission" date="2023-01" db="EMBL/GenBank/DDBJ databases">
        <title>Genomes from the Australian National Cyanobacteria Reference Collection.</title>
        <authorList>
            <person name="Willis A."/>
            <person name="Lee E.M.F."/>
        </authorList>
    </citation>
    <scope>NUCLEOTIDE SEQUENCE [LARGE SCALE GENOMIC DNA]</scope>
    <source>
        <strain evidence="1 2">CS-1033</strain>
    </source>
</reference>
<keyword evidence="2" id="KW-1185">Reference proteome</keyword>
<comment type="caution">
    <text evidence="1">The sequence shown here is derived from an EMBL/GenBank/DDBJ whole genome shotgun (WGS) entry which is preliminary data.</text>
</comment>
<dbReference type="EMBL" id="JAQMUH010000113">
    <property type="protein sequence ID" value="MDB9540043.1"/>
    <property type="molecule type" value="Genomic_DNA"/>
</dbReference>
<evidence type="ECO:0000313" key="2">
    <source>
        <dbReference type="Proteomes" id="UP001212499"/>
    </source>
</evidence>
<sequence length="54" mass="6189">MGFANLLTAEIATDYSRPVARVFSLYNLEIAEKSQKGNYFPHHEGWSRQGLFRA</sequence>
<name>A0ABT5ATL1_9CYAN</name>